<evidence type="ECO:0000313" key="1">
    <source>
        <dbReference type="EMBL" id="MEQ2163459.1"/>
    </source>
</evidence>
<dbReference type="EMBL" id="JAHRIO010014772">
    <property type="protein sequence ID" value="MEQ2163459.1"/>
    <property type="molecule type" value="Genomic_DNA"/>
</dbReference>
<sequence length="51" mass="5669">KGLHCSIDYHLLRPGSWAVYLTPYTNSPTIPFQILVSASLAPYFPSPTIFS</sequence>
<gene>
    <name evidence="1" type="ORF">GOODEAATRI_030364</name>
</gene>
<protein>
    <submittedName>
        <fullName evidence="1">Uncharacterized protein</fullName>
    </submittedName>
</protein>
<feature type="non-terminal residue" evidence="1">
    <location>
        <position position="1"/>
    </location>
</feature>
<name>A0ABV0MWF1_9TELE</name>
<comment type="caution">
    <text evidence="1">The sequence shown here is derived from an EMBL/GenBank/DDBJ whole genome shotgun (WGS) entry which is preliminary data.</text>
</comment>
<accession>A0ABV0MWF1</accession>
<evidence type="ECO:0000313" key="2">
    <source>
        <dbReference type="Proteomes" id="UP001476798"/>
    </source>
</evidence>
<reference evidence="1 2" key="1">
    <citation type="submission" date="2021-06" db="EMBL/GenBank/DDBJ databases">
        <authorList>
            <person name="Palmer J.M."/>
        </authorList>
    </citation>
    <scope>NUCLEOTIDE SEQUENCE [LARGE SCALE GENOMIC DNA]</scope>
    <source>
        <strain evidence="1 2">GA_2019</strain>
        <tissue evidence="1">Muscle</tissue>
    </source>
</reference>
<keyword evidence="2" id="KW-1185">Reference proteome</keyword>
<organism evidence="1 2">
    <name type="scientific">Goodea atripinnis</name>
    <dbReference type="NCBI Taxonomy" id="208336"/>
    <lineage>
        <taxon>Eukaryota</taxon>
        <taxon>Metazoa</taxon>
        <taxon>Chordata</taxon>
        <taxon>Craniata</taxon>
        <taxon>Vertebrata</taxon>
        <taxon>Euteleostomi</taxon>
        <taxon>Actinopterygii</taxon>
        <taxon>Neopterygii</taxon>
        <taxon>Teleostei</taxon>
        <taxon>Neoteleostei</taxon>
        <taxon>Acanthomorphata</taxon>
        <taxon>Ovalentaria</taxon>
        <taxon>Atherinomorphae</taxon>
        <taxon>Cyprinodontiformes</taxon>
        <taxon>Goodeidae</taxon>
        <taxon>Goodea</taxon>
    </lineage>
</organism>
<proteinExistence type="predicted"/>
<dbReference type="Proteomes" id="UP001476798">
    <property type="component" value="Unassembled WGS sequence"/>
</dbReference>